<dbReference type="AlphaFoldDB" id="A0A5C5XPU1"/>
<organism evidence="7 8">
    <name type="scientific">Rubinisphaera italica</name>
    <dbReference type="NCBI Taxonomy" id="2527969"/>
    <lineage>
        <taxon>Bacteria</taxon>
        <taxon>Pseudomonadati</taxon>
        <taxon>Planctomycetota</taxon>
        <taxon>Planctomycetia</taxon>
        <taxon>Planctomycetales</taxon>
        <taxon>Planctomycetaceae</taxon>
        <taxon>Rubinisphaera</taxon>
    </lineage>
</organism>
<feature type="transmembrane region" description="Helical" evidence="5">
    <location>
        <begin position="221"/>
        <end position="242"/>
    </location>
</feature>
<dbReference type="InterPro" id="IPR044880">
    <property type="entry name" value="NCX_ion-bd_dom_sf"/>
</dbReference>
<dbReference type="GO" id="GO:0005262">
    <property type="term" value="F:calcium channel activity"/>
    <property type="evidence" value="ECO:0007669"/>
    <property type="project" value="TreeGrafter"/>
</dbReference>
<dbReference type="Pfam" id="PF01699">
    <property type="entry name" value="Na_Ca_ex"/>
    <property type="match status" value="2"/>
</dbReference>
<feature type="transmembrane region" description="Helical" evidence="5">
    <location>
        <begin position="254"/>
        <end position="280"/>
    </location>
</feature>
<reference evidence="7 8" key="1">
    <citation type="submission" date="2019-02" db="EMBL/GenBank/DDBJ databases">
        <title>Deep-cultivation of Planctomycetes and their phenomic and genomic characterization uncovers novel biology.</title>
        <authorList>
            <person name="Wiegand S."/>
            <person name="Jogler M."/>
            <person name="Boedeker C."/>
            <person name="Pinto D."/>
            <person name="Vollmers J."/>
            <person name="Rivas-Marin E."/>
            <person name="Kohn T."/>
            <person name="Peeters S.H."/>
            <person name="Heuer A."/>
            <person name="Rast P."/>
            <person name="Oberbeckmann S."/>
            <person name="Bunk B."/>
            <person name="Jeske O."/>
            <person name="Meyerdierks A."/>
            <person name="Storesund J.E."/>
            <person name="Kallscheuer N."/>
            <person name="Luecker S."/>
            <person name="Lage O.M."/>
            <person name="Pohl T."/>
            <person name="Merkel B.J."/>
            <person name="Hornburger P."/>
            <person name="Mueller R.-W."/>
            <person name="Bruemmer F."/>
            <person name="Labrenz M."/>
            <person name="Spormann A.M."/>
            <person name="Op Den Camp H."/>
            <person name="Overmann J."/>
            <person name="Amann R."/>
            <person name="Jetten M.S.M."/>
            <person name="Mascher T."/>
            <person name="Medema M.H."/>
            <person name="Devos D.P."/>
            <person name="Kaster A.-K."/>
            <person name="Ovreas L."/>
            <person name="Rohde M."/>
            <person name="Galperin M.Y."/>
            <person name="Jogler C."/>
        </authorList>
    </citation>
    <scope>NUCLEOTIDE SEQUENCE [LARGE SCALE GENOMIC DNA]</scope>
    <source>
        <strain evidence="7 8">Pan54</strain>
    </source>
</reference>
<dbReference type="InterPro" id="IPR004837">
    <property type="entry name" value="NaCa_Exmemb"/>
</dbReference>
<dbReference type="InterPro" id="IPR004481">
    <property type="entry name" value="K/Na/Ca-exchanger"/>
</dbReference>
<dbReference type="GO" id="GO:0006874">
    <property type="term" value="P:intracellular calcium ion homeostasis"/>
    <property type="evidence" value="ECO:0007669"/>
    <property type="project" value="TreeGrafter"/>
</dbReference>
<dbReference type="Gene3D" id="1.20.1420.30">
    <property type="entry name" value="NCX, central ion-binding region"/>
    <property type="match status" value="2"/>
</dbReference>
<feature type="transmembrane region" description="Helical" evidence="5">
    <location>
        <begin position="101"/>
        <end position="118"/>
    </location>
</feature>
<feature type="transmembrane region" description="Helical" evidence="5">
    <location>
        <begin position="324"/>
        <end position="343"/>
    </location>
</feature>
<keyword evidence="2 5" id="KW-0812">Transmembrane</keyword>
<protein>
    <submittedName>
        <fullName evidence="7">Inner membrane protein YrbG</fullName>
    </submittedName>
</protein>
<dbReference type="EMBL" id="SJPG01000001">
    <property type="protein sequence ID" value="TWT63772.1"/>
    <property type="molecule type" value="Genomic_DNA"/>
</dbReference>
<dbReference type="GO" id="GO:0008273">
    <property type="term" value="F:calcium, potassium:sodium antiporter activity"/>
    <property type="evidence" value="ECO:0007669"/>
    <property type="project" value="TreeGrafter"/>
</dbReference>
<evidence type="ECO:0000259" key="6">
    <source>
        <dbReference type="Pfam" id="PF01699"/>
    </source>
</evidence>
<name>A0A5C5XPU1_9PLAN</name>
<feature type="transmembrane region" description="Helical" evidence="5">
    <location>
        <begin position="188"/>
        <end position="209"/>
    </location>
</feature>
<comment type="caution">
    <text evidence="7">The sequence shown here is derived from an EMBL/GenBank/DDBJ whole genome shotgun (WGS) entry which is preliminary data.</text>
</comment>
<dbReference type="PANTHER" id="PTHR10846">
    <property type="entry name" value="SODIUM/POTASSIUM/CALCIUM EXCHANGER"/>
    <property type="match status" value="1"/>
</dbReference>
<proteinExistence type="predicted"/>
<feature type="transmembrane region" description="Helical" evidence="5">
    <location>
        <begin position="68"/>
        <end position="89"/>
    </location>
</feature>
<dbReference type="PANTHER" id="PTHR10846:SF8">
    <property type="entry name" value="INNER MEMBRANE PROTEIN YRBG"/>
    <property type="match status" value="1"/>
</dbReference>
<evidence type="ECO:0000313" key="8">
    <source>
        <dbReference type="Proteomes" id="UP000316095"/>
    </source>
</evidence>
<keyword evidence="8" id="KW-1185">Reference proteome</keyword>
<evidence type="ECO:0000256" key="3">
    <source>
        <dbReference type="ARBA" id="ARBA00022989"/>
    </source>
</evidence>
<evidence type="ECO:0000256" key="4">
    <source>
        <dbReference type="ARBA" id="ARBA00023136"/>
    </source>
</evidence>
<comment type="subcellular location">
    <subcellularLocation>
        <location evidence="1">Membrane</location>
        <topology evidence="1">Multi-pass membrane protein</topology>
    </subcellularLocation>
</comment>
<keyword evidence="4 5" id="KW-0472">Membrane</keyword>
<gene>
    <name evidence="7" type="primary">yrbG_2</name>
    <name evidence="7" type="ORF">Pan54_45300</name>
</gene>
<evidence type="ECO:0000256" key="2">
    <source>
        <dbReference type="ARBA" id="ARBA00022692"/>
    </source>
</evidence>
<feature type="transmembrane region" description="Helical" evidence="5">
    <location>
        <begin position="292"/>
        <end position="312"/>
    </location>
</feature>
<sequence>MYAIGGLYFLQMGAEWLVEGASAIAYRLGMPEVVVGATIVSLGTTAPECAVSVLAAFNGNAGLALGNAVGSVIADTALIFGLGCLLVRLPADKYILSRQGWVQYGSAVLLAGICYFQFSRQGAEASIERYYGVILLALLAAYMVISVRWSRRHPNETTARVSENIAEHVEPGEKVHVADEHVTKKGPLALWGMMIAGLVVVIFSGHVAIEAASELAVRIGIPQVVIAATLVALGTSLPELVVGFTAIRRGHPELLVGNVIGADILNILFVTGAASSAAALPIIDSAAKVPEIFLYLHLPAMLLILTYFRICIFKATRVGHFDRWMGGPLVLMYVVYVVSQFVVSM</sequence>
<evidence type="ECO:0000256" key="5">
    <source>
        <dbReference type="SAM" id="Phobius"/>
    </source>
</evidence>
<dbReference type="GO" id="GO:0005886">
    <property type="term" value="C:plasma membrane"/>
    <property type="evidence" value="ECO:0007669"/>
    <property type="project" value="TreeGrafter"/>
</dbReference>
<feature type="domain" description="Sodium/calcium exchanger membrane region" evidence="6">
    <location>
        <begin position="3"/>
        <end position="147"/>
    </location>
</feature>
<accession>A0A5C5XPU1</accession>
<feature type="domain" description="Sodium/calcium exchanger membrane region" evidence="6">
    <location>
        <begin position="190"/>
        <end position="341"/>
    </location>
</feature>
<dbReference type="Proteomes" id="UP000316095">
    <property type="component" value="Unassembled WGS sequence"/>
</dbReference>
<evidence type="ECO:0000313" key="7">
    <source>
        <dbReference type="EMBL" id="TWT63772.1"/>
    </source>
</evidence>
<evidence type="ECO:0000256" key="1">
    <source>
        <dbReference type="ARBA" id="ARBA00004141"/>
    </source>
</evidence>
<feature type="transmembrane region" description="Helical" evidence="5">
    <location>
        <begin position="130"/>
        <end position="150"/>
    </location>
</feature>
<keyword evidence="3 5" id="KW-1133">Transmembrane helix</keyword>